<gene>
    <name evidence="1" type="ORF">FOJ82_00015</name>
</gene>
<organism evidence="1 2">
    <name type="scientific">Tessaracoccus rhinocerotis</name>
    <dbReference type="NCBI Taxonomy" id="1689449"/>
    <lineage>
        <taxon>Bacteria</taxon>
        <taxon>Bacillati</taxon>
        <taxon>Actinomycetota</taxon>
        <taxon>Actinomycetes</taxon>
        <taxon>Propionibacteriales</taxon>
        <taxon>Propionibacteriaceae</taxon>
        <taxon>Tessaracoccus</taxon>
    </lineage>
</organism>
<proteinExistence type="predicted"/>
<dbReference type="EMBL" id="VKKG01000001">
    <property type="protein sequence ID" value="TRY19347.1"/>
    <property type="molecule type" value="Genomic_DNA"/>
</dbReference>
<dbReference type="RefSeq" id="WP_143936436.1">
    <property type="nucleotide sequence ID" value="NZ_VKKG01000001.1"/>
</dbReference>
<evidence type="ECO:0000313" key="1">
    <source>
        <dbReference type="EMBL" id="TRY19347.1"/>
    </source>
</evidence>
<keyword evidence="2" id="KW-1185">Reference proteome</keyword>
<dbReference type="Proteomes" id="UP000317638">
    <property type="component" value="Unassembled WGS sequence"/>
</dbReference>
<dbReference type="AlphaFoldDB" id="A0A553K3P9"/>
<protein>
    <submittedName>
        <fullName evidence="1">Helix-turn-helix domain-containing protein</fullName>
    </submittedName>
</protein>
<name>A0A553K3P9_9ACTN</name>
<sequence length="99" mass="10765">MTVDREIVHLNQEMSELVERMGSIQARLAALAYRRSSADGPQLLSISKAAAKIGVSPATMYRMVDAGQVDVIVAGSTRKVSTRWIEDYVAGVAKTGERQ</sequence>
<comment type="caution">
    <text evidence="1">The sequence shown here is derived from an EMBL/GenBank/DDBJ whole genome shotgun (WGS) entry which is preliminary data.</text>
</comment>
<reference evidence="1 2" key="1">
    <citation type="submission" date="2019-07" db="EMBL/GenBank/DDBJ databases">
        <authorList>
            <person name="Zhou L.-Y."/>
        </authorList>
    </citation>
    <scope>NUCLEOTIDE SEQUENCE [LARGE SCALE GENOMIC DNA]</scope>
    <source>
        <strain evidence="1 2">YIM 101269</strain>
    </source>
</reference>
<evidence type="ECO:0000313" key="2">
    <source>
        <dbReference type="Proteomes" id="UP000317638"/>
    </source>
</evidence>
<accession>A0A553K3P9</accession>